<dbReference type="EMBL" id="LSYS01008398">
    <property type="protein sequence ID" value="OPJ68986.1"/>
    <property type="molecule type" value="Genomic_DNA"/>
</dbReference>
<reference evidence="1 2" key="1">
    <citation type="submission" date="2016-02" db="EMBL/GenBank/DDBJ databases">
        <title>Band-tailed pigeon sequencing and assembly.</title>
        <authorList>
            <person name="Soares A.E."/>
            <person name="Novak B.J."/>
            <person name="Rice E.S."/>
            <person name="O'Connell B."/>
            <person name="Chang D."/>
            <person name="Weber S."/>
            <person name="Shapiro B."/>
        </authorList>
    </citation>
    <scope>NUCLEOTIDE SEQUENCE [LARGE SCALE GENOMIC DNA]</scope>
    <source>
        <strain evidence="1">BTP2013</strain>
        <tissue evidence="1">Blood</tissue>
    </source>
</reference>
<keyword evidence="2" id="KW-1185">Reference proteome</keyword>
<sequence>MENITMSFTLVPPCASPYRSCEVRPCPVQLEDPGCLACAEHPVELLRTEGFPAAFPLWSTERSFPAGYCHSAKGPSSSGKHIGAVIHHICMSAAVCSAYRNLPKMHKFLFLCRENFCVGEEDLLGKPGCKVPMG</sequence>
<proteinExistence type="predicted"/>
<dbReference type="Proteomes" id="UP000190648">
    <property type="component" value="Unassembled WGS sequence"/>
</dbReference>
<evidence type="ECO:0000313" key="2">
    <source>
        <dbReference type="Proteomes" id="UP000190648"/>
    </source>
</evidence>
<protein>
    <submittedName>
        <fullName evidence="1">Uncharacterized protein</fullName>
    </submittedName>
</protein>
<organism evidence="1 2">
    <name type="scientific">Patagioenas fasciata monilis</name>
    <dbReference type="NCBI Taxonomy" id="372326"/>
    <lineage>
        <taxon>Eukaryota</taxon>
        <taxon>Metazoa</taxon>
        <taxon>Chordata</taxon>
        <taxon>Craniata</taxon>
        <taxon>Vertebrata</taxon>
        <taxon>Euteleostomi</taxon>
        <taxon>Archelosauria</taxon>
        <taxon>Archosauria</taxon>
        <taxon>Dinosauria</taxon>
        <taxon>Saurischia</taxon>
        <taxon>Theropoda</taxon>
        <taxon>Coelurosauria</taxon>
        <taxon>Aves</taxon>
        <taxon>Neognathae</taxon>
        <taxon>Neoaves</taxon>
        <taxon>Columbimorphae</taxon>
        <taxon>Columbiformes</taxon>
        <taxon>Columbidae</taxon>
        <taxon>Patagioenas</taxon>
    </lineage>
</organism>
<gene>
    <name evidence="1" type="ORF">AV530_013027</name>
</gene>
<evidence type="ECO:0000313" key="1">
    <source>
        <dbReference type="EMBL" id="OPJ68986.1"/>
    </source>
</evidence>
<name>A0A1V4J9W1_PATFA</name>
<accession>A0A1V4J9W1</accession>
<comment type="caution">
    <text evidence="1">The sequence shown here is derived from an EMBL/GenBank/DDBJ whole genome shotgun (WGS) entry which is preliminary data.</text>
</comment>
<dbReference type="AlphaFoldDB" id="A0A1V4J9W1"/>